<gene>
    <name evidence="3" type="ORF">CC84DRAFT_1206744</name>
</gene>
<keyword evidence="4" id="KW-1185">Reference proteome</keyword>
<dbReference type="InterPro" id="IPR051801">
    <property type="entry name" value="GH28_Enzymes"/>
</dbReference>
<dbReference type="RefSeq" id="XP_018035675.1">
    <property type="nucleotide sequence ID" value="XM_018182050.1"/>
</dbReference>
<dbReference type="InterPro" id="IPR012334">
    <property type="entry name" value="Pectin_lyas_fold"/>
</dbReference>
<evidence type="ECO:0000259" key="2">
    <source>
        <dbReference type="Pfam" id="PF12708"/>
    </source>
</evidence>
<dbReference type="Gene3D" id="2.160.20.10">
    <property type="entry name" value="Single-stranded right-handed beta-helix, Pectin lyase-like"/>
    <property type="match status" value="1"/>
</dbReference>
<reference evidence="3 4" key="1">
    <citation type="submission" date="2016-05" db="EMBL/GenBank/DDBJ databases">
        <title>Comparative analysis of secretome profiles of manganese(II)-oxidizing ascomycete fungi.</title>
        <authorList>
            <consortium name="DOE Joint Genome Institute"/>
            <person name="Zeiner C.A."/>
            <person name="Purvine S.O."/>
            <person name="Zink E.M."/>
            <person name="Wu S."/>
            <person name="Pasa-Tolic L."/>
            <person name="Chaput D.L."/>
            <person name="Haridas S."/>
            <person name="Grigoriev I.V."/>
            <person name="Santelli C.M."/>
            <person name="Hansel C.M."/>
        </authorList>
    </citation>
    <scope>NUCLEOTIDE SEQUENCE [LARGE SCALE GENOMIC DNA]</scope>
    <source>
        <strain evidence="3 4">AP3s5-JAC2a</strain>
    </source>
</reference>
<evidence type="ECO:0000313" key="4">
    <source>
        <dbReference type="Proteomes" id="UP000077069"/>
    </source>
</evidence>
<feature type="signal peptide" evidence="1">
    <location>
        <begin position="1"/>
        <end position="18"/>
    </location>
</feature>
<dbReference type="PANTHER" id="PTHR31339">
    <property type="entry name" value="PECTIN LYASE-RELATED"/>
    <property type="match status" value="1"/>
</dbReference>
<feature type="domain" description="Rhamnogalacturonase A/B/Epimerase-like pectate lyase" evidence="2">
    <location>
        <begin position="139"/>
        <end position="378"/>
    </location>
</feature>
<dbReference type="PANTHER" id="PTHR31339:SF9">
    <property type="entry name" value="PLASMIN AND FIBRONECTIN-BINDING PROTEIN A"/>
    <property type="match status" value="1"/>
</dbReference>
<dbReference type="STRING" id="1460663.A0A177CF20"/>
<dbReference type="SUPFAM" id="SSF51126">
    <property type="entry name" value="Pectin lyase-like"/>
    <property type="match status" value="1"/>
</dbReference>
<evidence type="ECO:0000313" key="3">
    <source>
        <dbReference type="EMBL" id="OAG05310.1"/>
    </source>
</evidence>
<organism evidence="3 4">
    <name type="scientific">Paraphaeosphaeria sporulosa</name>
    <dbReference type="NCBI Taxonomy" id="1460663"/>
    <lineage>
        <taxon>Eukaryota</taxon>
        <taxon>Fungi</taxon>
        <taxon>Dikarya</taxon>
        <taxon>Ascomycota</taxon>
        <taxon>Pezizomycotina</taxon>
        <taxon>Dothideomycetes</taxon>
        <taxon>Pleosporomycetidae</taxon>
        <taxon>Pleosporales</taxon>
        <taxon>Massarineae</taxon>
        <taxon>Didymosphaeriaceae</taxon>
        <taxon>Paraphaeosphaeria</taxon>
    </lineage>
</organism>
<dbReference type="EMBL" id="KV441553">
    <property type="protein sequence ID" value="OAG05310.1"/>
    <property type="molecule type" value="Genomic_DNA"/>
</dbReference>
<dbReference type="InterPro" id="IPR024535">
    <property type="entry name" value="RHGA/B-epi-like_pectate_lyase"/>
</dbReference>
<keyword evidence="1" id="KW-0732">Signal</keyword>
<accession>A0A177CF20</accession>
<dbReference type="GO" id="GO:0016829">
    <property type="term" value="F:lyase activity"/>
    <property type="evidence" value="ECO:0007669"/>
    <property type="project" value="UniProtKB-KW"/>
</dbReference>
<name>A0A177CF20_9PLEO</name>
<dbReference type="Pfam" id="PF12708">
    <property type="entry name" value="Pect-lyase_RHGA_epim"/>
    <property type="match status" value="1"/>
</dbReference>
<evidence type="ECO:0000256" key="1">
    <source>
        <dbReference type="SAM" id="SignalP"/>
    </source>
</evidence>
<dbReference type="InterPro" id="IPR011050">
    <property type="entry name" value="Pectin_lyase_fold/virulence"/>
</dbReference>
<dbReference type="InParanoid" id="A0A177CF20"/>
<dbReference type="Proteomes" id="UP000077069">
    <property type="component" value="Unassembled WGS sequence"/>
</dbReference>
<feature type="chain" id="PRO_5008058121" evidence="1">
    <location>
        <begin position="19"/>
        <end position="515"/>
    </location>
</feature>
<protein>
    <submittedName>
        <fullName evidence="3">Pectin lyase-like protein</fullName>
    </submittedName>
</protein>
<dbReference type="GeneID" id="28765536"/>
<dbReference type="AlphaFoldDB" id="A0A177CF20"/>
<dbReference type="OrthoDB" id="187139at2759"/>
<proteinExistence type="predicted"/>
<keyword evidence="3" id="KW-0456">Lyase</keyword>
<sequence>MLGRVLLLTASLLSLASAEWVDYDRPSIYSKSTQYTVKVNGTFANTVNYADYDYVQLSMSEGSNTEFRIATASGSKITGTPVISPKQLPIDYKVDGNELIFNLKKVHYIILKLNNLKELVLMIDRMEDGAPPSKGTGIMNVLNHGADNKGSAVTDGIQKALDAAGKKPGTTVYVPPGLYLVGNLIIPSQTSLYLAGGSVLRMTGKKADYKVLYTKSDLGDGTWWIRTAFDSKDIRIFGRGTIDGNAEAMKKDKLIASMVVPVGTTNFKMDGVLVRDSSFWAVIPTQVTGAKLTNIKILNNINGKQNDGIDVQESSDVKVWRAIAIANDDSFSTKTWLKDVGTTVPFPYDPRPLRDVSFDQCLAWTRCYGYKVGQGVYTDQTNVVFKNSVVYYGGVGLGIDHKFGSGTARNISFVNMDLERLAGEPGGTGTWLAVFVENVKKGVGPIEDITVQNVRARSTGKYHGKLAGYNESSYLDGVVISDVYMLGNKTAAKTLAELDIKWTQFSKNVQIKNSK</sequence>